<dbReference type="AlphaFoldDB" id="A0AAX3UAN3"/>
<organism evidence="3 4">
    <name type="scientific">Vibrio aestuarianus</name>
    <dbReference type="NCBI Taxonomy" id="28171"/>
    <lineage>
        <taxon>Bacteria</taxon>
        <taxon>Pseudomonadati</taxon>
        <taxon>Pseudomonadota</taxon>
        <taxon>Gammaproteobacteria</taxon>
        <taxon>Vibrionales</taxon>
        <taxon>Vibrionaceae</taxon>
        <taxon>Vibrio</taxon>
    </lineage>
</organism>
<feature type="region of interest" description="Disordered" evidence="2">
    <location>
        <begin position="392"/>
        <end position="451"/>
    </location>
</feature>
<dbReference type="EMBL" id="CP118710">
    <property type="protein sequence ID" value="WGK83645.1"/>
    <property type="molecule type" value="Genomic_DNA"/>
</dbReference>
<feature type="compositionally biased region" description="Basic and acidic residues" evidence="2">
    <location>
        <begin position="412"/>
        <end position="449"/>
    </location>
</feature>
<evidence type="ECO:0000256" key="2">
    <source>
        <dbReference type="SAM" id="MobiDB-lite"/>
    </source>
</evidence>
<dbReference type="Gene3D" id="1.20.5.170">
    <property type="match status" value="1"/>
</dbReference>
<evidence type="ECO:0000313" key="4">
    <source>
        <dbReference type="Proteomes" id="UP001239257"/>
    </source>
</evidence>
<feature type="region of interest" description="Disordered" evidence="2">
    <location>
        <begin position="44"/>
        <end position="64"/>
    </location>
</feature>
<keyword evidence="1" id="KW-0175">Coiled coil</keyword>
<proteinExistence type="predicted"/>
<feature type="coiled-coil region" evidence="1">
    <location>
        <begin position="253"/>
        <end position="324"/>
    </location>
</feature>
<evidence type="ECO:0000256" key="1">
    <source>
        <dbReference type="SAM" id="Coils"/>
    </source>
</evidence>
<dbReference type="Proteomes" id="UP001239257">
    <property type="component" value="Chromosome 2"/>
</dbReference>
<feature type="compositionally biased region" description="Polar residues" evidence="2">
    <location>
        <begin position="51"/>
        <end position="64"/>
    </location>
</feature>
<evidence type="ECO:0000313" key="3">
    <source>
        <dbReference type="EMBL" id="WGK83645.1"/>
    </source>
</evidence>
<feature type="region of interest" description="Disordered" evidence="2">
    <location>
        <begin position="1"/>
        <end position="25"/>
    </location>
</feature>
<sequence>MFPPPSTSAAVQSRTAEKETATNTLPDLMVHSVRQKTKHEQVFPAVRSKSESTNHLGASVATTSKTASKPIKPFVVQETEETKLAYIYIPEDFIATFNAYAALSTRVPADHNPHCKGLEKMVDKSGVTPIDCDALIRSHAKSLYVVQPGEQHTVYYSEINRETPTEVHVSEMREISEIAEQEVRRKEFTTSSALTKIEKCIKKIRMSAGQDTEFPVITDYKKETEITKWNPKNAREWLSKYADTQLAKIGDNIDNVIQRQQTLNKTITAQENEIKRLENRRSKYSFNTGRRKDEHQLAKYSRKIDEAEKELSSSRNRLEHLKSEYRTLSNYKHYQQLLNKALKLTEGNTEKKISLYIENKAELKDDKAELKDDKAELKDDKAELKDDKAELKGTAADLTQQTKTTTAKSSSHQHDKLKDLRMRVEATSREKVTSQEEKAKLSEEGAKLEEELDASLQNSATRHQPPVMMLETLKCFTLKTQKPLVKINMVKSPMSKHFITANPKEGTFQESVIYDNRLYVAKIKVEEYVPTTTDLLKARETKSEQDVDKLVESLPSTPPDGFGETSKNFPNCVIANLFKFLPDEKISDLKYEMEYEDDTHQEILKYYREKVTIENKGEITFTLTTEPQA</sequence>
<reference evidence="3" key="1">
    <citation type="submission" date="2022-02" db="EMBL/GenBank/DDBJ databases">
        <title>Emergence and expansion in Europe of a Vibrio aestuarianus clonal complex pathogenic for oysters.</title>
        <authorList>
            <person name="Mesnil A."/>
            <person name="Travers M.-A."/>
        </authorList>
    </citation>
    <scope>NUCLEOTIDE SEQUENCE</scope>
    <source>
        <strain evidence="3">U29</strain>
    </source>
</reference>
<gene>
    <name evidence="3" type="ORF">PYE51_14605</name>
</gene>
<accession>A0AAX3UAN3</accession>
<feature type="compositionally biased region" description="Low complexity" evidence="2">
    <location>
        <begin position="392"/>
        <end position="410"/>
    </location>
</feature>
<name>A0AAX3UAN3_9VIBR</name>
<protein>
    <submittedName>
        <fullName evidence="3">Uncharacterized protein</fullName>
    </submittedName>
</protein>
<dbReference type="RefSeq" id="WP_301067345.1">
    <property type="nucleotide sequence ID" value="NZ_CP118710.1"/>
</dbReference>